<dbReference type="STRING" id="656519.Halsa_0032"/>
<evidence type="ECO:0000313" key="2">
    <source>
        <dbReference type="EMBL" id="ADQ13532.1"/>
    </source>
</evidence>
<dbReference type="KEGG" id="has:Halsa_0032"/>
<proteinExistence type="predicted"/>
<dbReference type="Proteomes" id="UP000007434">
    <property type="component" value="Chromosome"/>
</dbReference>
<sequence>MKNNDKYQDNENLFKELSRKSRKDLPFTLSPADLVQILPYGKTKVYELLNRSIIPAKKLEGKWVIPRDKFLAWFYSDLDNKSS</sequence>
<dbReference type="RefSeq" id="WP_013404638.1">
    <property type="nucleotide sequence ID" value="NC_014654.1"/>
</dbReference>
<dbReference type="AlphaFoldDB" id="E4RNJ7"/>
<reference evidence="2 3" key="1">
    <citation type="submission" date="2010-11" db="EMBL/GenBank/DDBJ databases">
        <title>Complete sequence of Halanaerobium sp. sapolanicus.</title>
        <authorList>
            <consortium name="US DOE Joint Genome Institute"/>
            <person name="Lucas S."/>
            <person name="Copeland A."/>
            <person name="Lapidus A."/>
            <person name="Cheng J.-F."/>
            <person name="Bruce D."/>
            <person name="Goodwin L."/>
            <person name="Pitluck S."/>
            <person name="Davenport K."/>
            <person name="Detter J.C."/>
            <person name="Han C."/>
            <person name="Tapia R."/>
            <person name="Land M."/>
            <person name="Hauser L."/>
            <person name="Jeffries C."/>
            <person name="Kyrpides N."/>
            <person name="Ivanova N."/>
            <person name="Mikhailova N."/>
            <person name="Begemann M.B."/>
            <person name="Mormile M.R."/>
            <person name="Wall J.D."/>
            <person name="Elias D.A."/>
            <person name="Woyke T."/>
        </authorList>
    </citation>
    <scope>NUCLEOTIDE SEQUENCE [LARGE SCALE GENOMIC DNA]</scope>
    <source>
        <strain evidence="3">sapolanicus</strain>
    </source>
</reference>
<protein>
    <recommendedName>
        <fullName evidence="1">Helix-turn-helix domain-containing protein</fullName>
    </recommendedName>
</protein>
<dbReference type="EMBL" id="CP002304">
    <property type="protein sequence ID" value="ADQ13532.1"/>
    <property type="molecule type" value="Genomic_DNA"/>
</dbReference>
<dbReference type="OrthoDB" id="1684751at2"/>
<name>E4RNJ7_HALHG</name>
<accession>E4RNJ7</accession>
<feature type="domain" description="Helix-turn-helix" evidence="1">
    <location>
        <begin position="29"/>
        <end position="74"/>
    </location>
</feature>
<dbReference type="Pfam" id="PF12728">
    <property type="entry name" value="HTH_17"/>
    <property type="match status" value="1"/>
</dbReference>
<gene>
    <name evidence="2" type="ordered locus">Halsa_0032</name>
</gene>
<reference evidence="2 3" key="2">
    <citation type="journal article" date="2011" name="J. Bacteriol.">
        <title>Complete Genome Sequence of the Haloalkaliphilic, Hydrogen Producing Halanaerobium hydrogenoformans.</title>
        <authorList>
            <person name="Brown S.D."/>
            <person name="Begemann M.B."/>
            <person name="Mormile M.R."/>
            <person name="Wall J.D."/>
            <person name="Han C.S."/>
            <person name="Goodwin L.A."/>
            <person name="Pitluck S."/>
            <person name="Land M.L."/>
            <person name="Hauser L.J."/>
            <person name="Elias D.A."/>
        </authorList>
    </citation>
    <scope>NUCLEOTIDE SEQUENCE [LARGE SCALE GENOMIC DNA]</scope>
    <source>
        <strain evidence="3">sapolanicus</strain>
    </source>
</reference>
<organism evidence="2 3">
    <name type="scientific">Halanaerobium hydrogeniformans</name>
    <name type="common">Halanaerobium sp. (strain sapolanicus)</name>
    <dbReference type="NCBI Taxonomy" id="656519"/>
    <lineage>
        <taxon>Bacteria</taxon>
        <taxon>Bacillati</taxon>
        <taxon>Bacillota</taxon>
        <taxon>Clostridia</taxon>
        <taxon>Halanaerobiales</taxon>
        <taxon>Halanaerobiaceae</taxon>
        <taxon>Halanaerobium</taxon>
    </lineage>
</organism>
<keyword evidence="3" id="KW-1185">Reference proteome</keyword>
<dbReference type="InterPro" id="IPR041657">
    <property type="entry name" value="HTH_17"/>
</dbReference>
<evidence type="ECO:0000259" key="1">
    <source>
        <dbReference type="Pfam" id="PF12728"/>
    </source>
</evidence>
<dbReference type="HOGENOM" id="CLU_2537874_0_0_9"/>
<evidence type="ECO:0000313" key="3">
    <source>
        <dbReference type="Proteomes" id="UP000007434"/>
    </source>
</evidence>